<comment type="caution">
    <text evidence="3">The sequence shown here is derived from an EMBL/GenBank/DDBJ whole genome shotgun (WGS) entry which is preliminary data.</text>
</comment>
<dbReference type="OrthoDB" id="6343917at2759"/>
<organism evidence="3 4">
    <name type="scientific">Chionoecetes opilio</name>
    <name type="common">Atlantic snow crab</name>
    <name type="synonym">Cancer opilio</name>
    <dbReference type="NCBI Taxonomy" id="41210"/>
    <lineage>
        <taxon>Eukaryota</taxon>
        <taxon>Metazoa</taxon>
        <taxon>Ecdysozoa</taxon>
        <taxon>Arthropoda</taxon>
        <taxon>Crustacea</taxon>
        <taxon>Multicrustacea</taxon>
        <taxon>Malacostraca</taxon>
        <taxon>Eumalacostraca</taxon>
        <taxon>Eucarida</taxon>
        <taxon>Decapoda</taxon>
        <taxon>Pleocyemata</taxon>
        <taxon>Brachyura</taxon>
        <taxon>Eubrachyura</taxon>
        <taxon>Majoidea</taxon>
        <taxon>Majidae</taxon>
        <taxon>Chionoecetes</taxon>
    </lineage>
</organism>
<name>A0A8J4YVL3_CHIOP</name>
<reference evidence="3" key="1">
    <citation type="submission" date="2020-07" db="EMBL/GenBank/DDBJ databases">
        <title>The High-quality genome of the commercially important snow crab, Chionoecetes opilio.</title>
        <authorList>
            <person name="Jeong J.-H."/>
            <person name="Ryu S."/>
        </authorList>
    </citation>
    <scope>NUCLEOTIDE SEQUENCE</scope>
    <source>
        <strain evidence="3">MADBK_172401_WGS</strain>
        <tissue evidence="3">Digestive gland</tissue>
    </source>
</reference>
<evidence type="ECO:0000256" key="1">
    <source>
        <dbReference type="SAM" id="SignalP"/>
    </source>
</evidence>
<dbReference type="Pfam" id="PF00059">
    <property type="entry name" value="Lectin_C"/>
    <property type="match status" value="1"/>
</dbReference>
<keyword evidence="1" id="KW-0732">Signal</keyword>
<gene>
    <name evidence="3" type="ORF">GWK47_003525</name>
</gene>
<protein>
    <recommendedName>
        <fullName evidence="2">C-type lectin domain-containing protein</fullName>
    </recommendedName>
</protein>
<dbReference type="AlphaFoldDB" id="A0A8J4YVL3"/>
<dbReference type="InterPro" id="IPR016187">
    <property type="entry name" value="CTDL_fold"/>
</dbReference>
<sequence length="162" mass="18368">MLHVFCFLLGLVAAVHGACPEAFHQVGEGCYYFSHKHGMKMTWSLARDFCQTLGPEADLAVLDNLCNDYHHLSHYLIGEDIHTPIEAMYIGADGYGTSWFWIDSRALSPNSVYWFEANPTTAAGCVFMLPEKPHTYKKIFLSTGICTDTRYFICQNEIHARH</sequence>
<dbReference type="InterPro" id="IPR016186">
    <property type="entry name" value="C-type_lectin-like/link_sf"/>
</dbReference>
<dbReference type="EMBL" id="JACEEZ010001360">
    <property type="protein sequence ID" value="KAG0729291.1"/>
    <property type="molecule type" value="Genomic_DNA"/>
</dbReference>
<feature type="chain" id="PRO_5035204734" description="C-type lectin domain-containing protein" evidence="1">
    <location>
        <begin position="18"/>
        <end position="162"/>
    </location>
</feature>
<dbReference type="SUPFAM" id="SSF56436">
    <property type="entry name" value="C-type lectin-like"/>
    <property type="match status" value="1"/>
</dbReference>
<dbReference type="Proteomes" id="UP000770661">
    <property type="component" value="Unassembled WGS sequence"/>
</dbReference>
<feature type="domain" description="C-type lectin" evidence="2">
    <location>
        <begin position="26"/>
        <end position="155"/>
    </location>
</feature>
<evidence type="ECO:0000313" key="3">
    <source>
        <dbReference type="EMBL" id="KAG0729291.1"/>
    </source>
</evidence>
<dbReference type="InterPro" id="IPR001304">
    <property type="entry name" value="C-type_lectin-like"/>
</dbReference>
<evidence type="ECO:0000313" key="4">
    <source>
        <dbReference type="Proteomes" id="UP000770661"/>
    </source>
</evidence>
<dbReference type="PROSITE" id="PS50041">
    <property type="entry name" value="C_TYPE_LECTIN_2"/>
    <property type="match status" value="1"/>
</dbReference>
<accession>A0A8J4YVL3</accession>
<dbReference type="SMART" id="SM00034">
    <property type="entry name" value="CLECT"/>
    <property type="match status" value="1"/>
</dbReference>
<dbReference type="Gene3D" id="3.10.100.10">
    <property type="entry name" value="Mannose-Binding Protein A, subunit A"/>
    <property type="match status" value="1"/>
</dbReference>
<keyword evidence="4" id="KW-1185">Reference proteome</keyword>
<evidence type="ECO:0000259" key="2">
    <source>
        <dbReference type="PROSITE" id="PS50041"/>
    </source>
</evidence>
<feature type="signal peptide" evidence="1">
    <location>
        <begin position="1"/>
        <end position="17"/>
    </location>
</feature>
<proteinExistence type="predicted"/>